<keyword evidence="3" id="KW-1185">Reference proteome</keyword>
<evidence type="ECO:0000313" key="2">
    <source>
        <dbReference type="EMBL" id="EJZ83626.1"/>
    </source>
</evidence>
<organism evidence="2 3">
    <name type="scientific">Slackia piriformis YIT 12062</name>
    <dbReference type="NCBI Taxonomy" id="742818"/>
    <lineage>
        <taxon>Bacteria</taxon>
        <taxon>Bacillati</taxon>
        <taxon>Actinomycetota</taxon>
        <taxon>Coriobacteriia</taxon>
        <taxon>Eggerthellales</taxon>
        <taxon>Eggerthellaceae</taxon>
        <taxon>Slackia</taxon>
    </lineage>
</organism>
<dbReference type="OrthoDB" id="306887at2"/>
<dbReference type="eggNOG" id="ENOG502ZBZ3">
    <property type="taxonomic scope" value="Bacteria"/>
</dbReference>
<dbReference type="RefSeq" id="WP_009139345.1">
    <property type="nucleotide sequence ID" value="NZ_JH815198.1"/>
</dbReference>
<evidence type="ECO:0000313" key="3">
    <source>
        <dbReference type="Proteomes" id="UP000006069"/>
    </source>
</evidence>
<dbReference type="Proteomes" id="UP000006069">
    <property type="component" value="Unassembled WGS sequence"/>
</dbReference>
<dbReference type="HOGENOM" id="CLU_071994_0_0_11"/>
<name>K0YJP6_9ACTN</name>
<reference evidence="2 3" key="1">
    <citation type="submission" date="2012-08" db="EMBL/GenBank/DDBJ databases">
        <title>The Genome Sequence of Slackia piriformis YIT 12062.</title>
        <authorList>
            <consortium name="The Broad Institute Genome Sequencing Platform"/>
            <person name="Earl A."/>
            <person name="Ward D."/>
            <person name="Feldgarden M."/>
            <person name="Gevers D."/>
            <person name="Morotomi M."/>
            <person name="Walker B."/>
            <person name="Young S.K."/>
            <person name="Zeng Q."/>
            <person name="Gargeya S."/>
            <person name="Fitzgerald M."/>
            <person name="Haas B."/>
            <person name="Abouelleil A."/>
            <person name="Alvarado L."/>
            <person name="Arachchi H.M."/>
            <person name="Berlin A.M."/>
            <person name="Chapman S.B."/>
            <person name="Goldberg J."/>
            <person name="Griggs A."/>
            <person name="Gujja S."/>
            <person name="Hansen M."/>
            <person name="Howarth C."/>
            <person name="Imamovic A."/>
            <person name="Larimer J."/>
            <person name="McCowen C."/>
            <person name="Montmayeur A."/>
            <person name="Murphy C."/>
            <person name="Neiman D."/>
            <person name="Pearson M."/>
            <person name="Priest M."/>
            <person name="Roberts A."/>
            <person name="Saif S."/>
            <person name="Shea T."/>
            <person name="Sisk P."/>
            <person name="Sykes S."/>
            <person name="Wortman J."/>
            <person name="Nusbaum C."/>
            <person name="Birren B."/>
        </authorList>
    </citation>
    <scope>NUCLEOTIDE SEQUENCE [LARGE SCALE GENOMIC DNA]</scope>
    <source>
        <strain evidence="2 3">YIT 12062</strain>
    </source>
</reference>
<proteinExistence type="predicted"/>
<protein>
    <recommendedName>
        <fullName evidence="4">EcsC family protein</fullName>
    </recommendedName>
</protein>
<sequence>MVEQKANMTDATVHEANESESPASHIMDKRGLDESEAEKFAYELVRRAVSLTGVKVEREKFFRNELAKYSTNVDIERAIASTPIAAGMTAEQVDKAARAVIDFETKKCSAISFATGIPGGIALAGTVPADLVQYFAHVLRVEQKLAYLYGWQTFLDDNDEIDDETILELVVLMGVMLGVGTAATQLTRFAAEVAMPHVVKTVERKALTKTAWYPLMKKILGAIGIKVTKNTFAKTAGKAVPVIGGVVSGGMTYASFKPSAERLRKHLRSLPASGIAPDVEDAGKDRVSEALLKASEDMGRATNVAVDAAKGAGTVAAEGMQKVGAAASGAVKIAGDTASQATQTVSDFLGSLRKKS</sequence>
<feature type="region of interest" description="Disordered" evidence="1">
    <location>
        <begin position="1"/>
        <end position="30"/>
    </location>
</feature>
<dbReference type="EMBL" id="ADMD01000007">
    <property type="protein sequence ID" value="EJZ83626.1"/>
    <property type="molecule type" value="Genomic_DNA"/>
</dbReference>
<accession>K0YJP6</accession>
<dbReference type="PATRIC" id="fig|742818.3.peg.1204"/>
<comment type="caution">
    <text evidence="2">The sequence shown here is derived from an EMBL/GenBank/DDBJ whole genome shotgun (WGS) entry which is preliminary data.</text>
</comment>
<dbReference type="InParanoid" id="K0YJP6"/>
<feature type="compositionally biased region" description="Polar residues" evidence="1">
    <location>
        <begin position="1"/>
        <end position="10"/>
    </location>
</feature>
<gene>
    <name evidence="2" type="ORF">HMPREF9451_01146</name>
</gene>
<evidence type="ECO:0000256" key="1">
    <source>
        <dbReference type="SAM" id="MobiDB-lite"/>
    </source>
</evidence>
<evidence type="ECO:0008006" key="4">
    <source>
        <dbReference type="Google" id="ProtNLM"/>
    </source>
</evidence>
<dbReference type="AlphaFoldDB" id="K0YJP6"/>